<dbReference type="AlphaFoldDB" id="A0A0B6Y9H7"/>
<sequence>MDGTVLHFCDNPQPDDFLGLLQELAEDSKCKQPQTQATTSLPQGISRGDCSNNSIRANHRTSTSGMVGLSPAELESLNELISIDHVYVKSQPINLQRGKDGQHKSNIADRVHGRNGSIMSSPEKCSTSTSVLKRREVCELSEQTVSLSEPSVSSHAAIAGYDTLNHDFPLSTFSQSLLSSQLSSSSVTDAFINSLSDSDMDHSLNLFQDLDFSMIESNIAADPTKASNHINNICMNNTHDLVSTGEVLDNDLSATKLFDEIYEHYLSIKDSSSPASALSDSGISSDLDALSPQSIEEPLHDDMWHDTSFADLFPDLQ</sequence>
<accession>A0A0B6Y9H7</accession>
<dbReference type="EMBL" id="HACG01005245">
    <property type="protein sequence ID" value="CEK52110.1"/>
    <property type="molecule type" value="Transcribed_RNA"/>
</dbReference>
<feature type="region of interest" description="Disordered" evidence="1">
    <location>
        <begin position="96"/>
        <end position="126"/>
    </location>
</feature>
<feature type="compositionally biased region" description="Polar residues" evidence="1">
    <location>
        <begin position="31"/>
        <end position="49"/>
    </location>
</feature>
<evidence type="ECO:0000313" key="2">
    <source>
        <dbReference type="EMBL" id="CEK52110.1"/>
    </source>
</evidence>
<name>A0A0B6Y9H7_9EUPU</name>
<gene>
    <name evidence="2" type="primary">ORF15535</name>
</gene>
<feature type="compositionally biased region" description="Basic and acidic residues" evidence="1">
    <location>
        <begin position="97"/>
        <end position="112"/>
    </location>
</feature>
<reference evidence="2" key="1">
    <citation type="submission" date="2014-12" db="EMBL/GenBank/DDBJ databases">
        <title>Insight into the proteome of Arion vulgaris.</title>
        <authorList>
            <person name="Aradska J."/>
            <person name="Bulat T."/>
            <person name="Smidak R."/>
            <person name="Sarate P."/>
            <person name="Gangsoo J."/>
            <person name="Sialana F."/>
            <person name="Bilban M."/>
            <person name="Lubec G."/>
        </authorList>
    </citation>
    <scope>NUCLEOTIDE SEQUENCE</scope>
    <source>
        <tissue evidence="2">Skin</tissue>
    </source>
</reference>
<feature type="region of interest" description="Disordered" evidence="1">
    <location>
        <begin position="29"/>
        <end position="49"/>
    </location>
</feature>
<protein>
    <submittedName>
        <fullName evidence="2">Uncharacterized protein</fullName>
    </submittedName>
</protein>
<feature type="compositionally biased region" description="Polar residues" evidence="1">
    <location>
        <begin position="117"/>
        <end position="126"/>
    </location>
</feature>
<proteinExistence type="predicted"/>
<organism evidence="2">
    <name type="scientific">Arion vulgaris</name>
    <dbReference type="NCBI Taxonomy" id="1028688"/>
    <lineage>
        <taxon>Eukaryota</taxon>
        <taxon>Metazoa</taxon>
        <taxon>Spiralia</taxon>
        <taxon>Lophotrochozoa</taxon>
        <taxon>Mollusca</taxon>
        <taxon>Gastropoda</taxon>
        <taxon>Heterobranchia</taxon>
        <taxon>Euthyneura</taxon>
        <taxon>Panpulmonata</taxon>
        <taxon>Eupulmonata</taxon>
        <taxon>Stylommatophora</taxon>
        <taxon>Helicina</taxon>
        <taxon>Arionoidea</taxon>
        <taxon>Arionidae</taxon>
        <taxon>Arion</taxon>
    </lineage>
</organism>
<evidence type="ECO:0000256" key="1">
    <source>
        <dbReference type="SAM" id="MobiDB-lite"/>
    </source>
</evidence>